<keyword evidence="1" id="KW-0472">Membrane</keyword>
<evidence type="ECO:0000256" key="1">
    <source>
        <dbReference type="SAM" id="Phobius"/>
    </source>
</evidence>
<keyword evidence="1" id="KW-0812">Transmembrane</keyword>
<protein>
    <submittedName>
        <fullName evidence="2">Uncharacterized protein</fullName>
    </submittedName>
</protein>
<dbReference type="AlphaFoldDB" id="A0A1B0C2Q9"/>
<proteinExistence type="predicted"/>
<evidence type="ECO:0000313" key="3">
    <source>
        <dbReference type="Proteomes" id="UP000092460"/>
    </source>
</evidence>
<name>A0A1B0C2Q9_9MUSC</name>
<dbReference type="Proteomes" id="UP000092460">
    <property type="component" value="Unassembled WGS sequence"/>
</dbReference>
<accession>A0A1B0C2Q9</accession>
<organism evidence="2 3">
    <name type="scientific">Glossina palpalis gambiensis</name>
    <dbReference type="NCBI Taxonomy" id="67801"/>
    <lineage>
        <taxon>Eukaryota</taxon>
        <taxon>Metazoa</taxon>
        <taxon>Ecdysozoa</taxon>
        <taxon>Arthropoda</taxon>
        <taxon>Hexapoda</taxon>
        <taxon>Insecta</taxon>
        <taxon>Pterygota</taxon>
        <taxon>Neoptera</taxon>
        <taxon>Endopterygota</taxon>
        <taxon>Diptera</taxon>
        <taxon>Brachycera</taxon>
        <taxon>Muscomorpha</taxon>
        <taxon>Hippoboscoidea</taxon>
        <taxon>Glossinidae</taxon>
        <taxon>Glossina</taxon>
    </lineage>
</organism>
<sequence length="148" mass="15892">MDKASPHGVPSYVLRNCVGFGCRGETYILCPRTLIHIPFELVIYKLLTDLDSYPVVLCGTCCWSFVLDVEEIVVVIAAVIAIGVVVALIVILVCDEVVGFVVLLLEKVLGVVVVGEETLKVGWQLSDGLSTASVSSVSLFSLIFTISC</sequence>
<reference evidence="3" key="1">
    <citation type="submission" date="2015-01" db="EMBL/GenBank/DDBJ databases">
        <authorList>
            <person name="Aksoy S."/>
            <person name="Warren W."/>
            <person name="Wilson R.K."/>
        </authorList>
    </citation>
    <scope>NUCLEOTIDE SEQUENCE [LARGE SCALE GENOMIC DNA]</scope>
    <source>
        <strain evidence="3">IAEA</strain>
    </source>
</reference>
<feature type="transmembrane region" description="Helical" evidence="1">
    <location>
        <begin position="72"/>
        <end position="94"/>
    </location>
</feature>
<evidence type="ECO:0000313" key="2">
    <source>
        <dbReference type="EnsemblMetazoa" id="GPPI047544-PA"/>
    </source>
</evidence>
<dbReference type="VEuPathDB" id="VectorBase:GPPI047544"/>
<keyword evidence="3" id="KW-1185">Reference proteome</keyword>
<reference evidence="2" key="2">
    <citation type="submission" date="2020-05" db="UniProtKB">
        <authorList>
            <consortium name="EnsemblMetazoa"/>
        </authorList>
    </citation>
    <scope>IDENTIFICATION</scope>
    <source>
        <strain evidence="2">IAEA</strain>
    </source>
</reference>
<dbReference type="EMBL" id="JXJN01024612">
    <property type="status" value="NOT_ANNOTATED_CDS"/>
    <property type="molecule type" value="Genomic_DNA"/>
</dbReference>
<keyword evidence="1" id="KW-1133">Transmembrane helix</keyword>
<dbReference type="EnsemblMetazoa" id="GPPI047544-RA">
    <property type="protein sequence ID" value="GPPI047544-PA"/>
    <property type="gene ID" value="GPPI047544"/>
</dbReference>